<dbReference type="STRING" id="1317121.ATO11_11260"/>
<feature type="binding site" evidence="11">
    <location>
        <position position="36"/>
    </location>
    <ligand>
        <name>[4Fe-4S] cluster</name>
        <dbReference type="ChEBI" id="CHEBI:49883"/>
        <note>ligand shared with heterodimeric partner</note>
    </ligand>
</feature>
<accession>A0A0L1JPQ8</accession>
<dbReference type="PANTHER" id="PTHR33712">
    <property type="entry name" value="LIGHT-INDEPENDENT PROTOCHLOROPHYLLIDE REDUCTASE SUBUNIT B"/>
    <property type="match status" value="1"/>
</dbReference>
<organism evidence="15 16">
    <name type="scientific">Pseudaestuariivita atlantica</name>
    <dbReference type="NCBI Taxonomy" id="1317121"/>
    <lineage>
        <taxon>Bacteria</taxon>
        <taxon>Pseudomonadati</taxon>
        <taxon>Pseudomonadota</taxon>
        <taxon>Alphaproteobacteria</taxon>
        <taxon>Rhodobacterales</taxon>
        <taxon>Paracoccaceae</taxon>
        <taxon>Pseudaestuariivita</taxon>
    </lineage>
</organism>
<dbReference type="InterPro" id="IPR016209">
    <property type="entry name" value="Protochlorophyllide_Rdtase"/>
</dbReference>
<keyword evidence="16" id="KW-1185">Reference proteome</keyword>
<dbReference type="UniPathway" id="UPA00671"/>
<keyword evidence="8 11" id="KW-0411">Iron-sulfur</keyword>
<comment type="pathway">
    <text evidence="11">Porphyrin-containing compound metabolism; bacteriochlorophyll biosynthesis (light-independent).</text>
</comment>
<protein>
    <recommendedName>
        <fullName evidence="11">Light-independent protochlorophyllide reductase subunit B</fullName>
        <shortName evidence="11">DPOR subunit B</shortName>
        <shortName evidence="11">LI-POR subunit B</shortName>
        <ecNumber evidence="11">1.3.7.7</ecNumber>
    </recommendedName>
</protein>
<comment type="subunit">
    <text evidence="11">Protochlorophyllide reductase is composed of three subunits; BchL, BchN and BchB. Forms a heterotetramer of two BchB and two BchN subunits.</text>
</comment>
<dbReference type="AlphaFoldDB" id="A0A0L1JPQ8"/>
<name>A0A0L1JPQ8_9RHOB</name>
<dbReference type="EMBL" id="AQQZ01000004">
    <property type="protein sequence ID" value="KNG93750.1"/>
    <property type="molecule type" value="Genomic_DNA"/>
</dbReference>
<evidence type="ECO:0000256" key="10">
    <source>
        <dbReference type="ARBA" id="ARBA00023181"/>
    </source>
</evidence>
<comment type="cofactor">
    <cofactor evidence="11">
        <name>[4Fe-4S] cluster</name>
        <dbReference type="ChEBI" id="CHEBI:49883"/>
    </cofactor>
    <text evidence="11">Binds 1 [4Fe-4S] cluster per heterodimer. The cluster is bound at the heterodimer interface by residues from both subunits.</text>
</comment>
<comment type="caution">
    <text evidence="15">The sequence shown here is derived from an EMBL/GenBank/DDBJ whole genome shotgun (WGS) entry which is preliminary data.</text>
</comment>
<evidence type="ECO:0000256" key="4">
    <source>
        <dbReference type="ARBA" id="ARBA00022741"/>
    </source>
</evidence>
<dbReference type="Pfam" id="PF00148">
    <property type="entry name" value="Oxidored_nitro"/>
    <property type="match status" value="1"/>
</dbReference>
<comment type="catalytic activity">
    <reaction evidence="11">
        <text>chlorophyllide a + oxidized 2[4Fe-4S]-[ferredoxin] + 2 ADP + 2 phosphate = protochlorophyllide a + reduced 2[4Fe-4S]-[ferredoxin] + 2 ATP + 2 H2O</text>
        <dbReference type="Rhea" id="RHEA:28202"/>
        <dbReference type="Rhea" id="RHEA-COMP:10002"/>
        <dbReference type="Rhea" id="RHEA-COMP:10004"/>
        <dbReference type="ChEBI" id="CHEBI:15377"/>
        <dbReference type="ChEBI" id="CHEBI:30616"/>
        <dbReference type="ChEBI" id="CHEBI:33722"/>
        <dbReference type="ChEBI" id="CHEBI:33723"/>
        <dbReference type="ChEBI" id="CHEBI:43474"/>
        <dbReference type="ChEBI" id="CHEBI:83348"/>
        <dbReference type="ChEBI" id="CHEBI:83350"/>
        <dbReference type="ChEBI" id="CHEBI:456216"/>
        <dbReference type="EC" id="1.3.7.7"/>
    </reaction>
</comment>
<evidence type="ECO:0000256" key="11">
    <source>
        <dbReference type="HAMAP-Rule" id="MF_00353"/>
    </source>
</evidence>
<comment type="function">
    <text evidence="11">Component of the dark-operative protochlorophyllide reductase (DPOR) that uses Mg-ATP and reduced ferredoxin to reduce ring D of protochlorophyllide (Pchlide) to form chlorophyllide a (Chlide). This reaction is light-independent. The NB-protein (BchN-BchB) is the catalytic component of the complex.</text>
</comment>
<evidence type="ECO:0000256" key="3">
    <source>
        <dbReference type="ARBA" id="ARBA00022723"/>
    </source>
</evidence>
<keyword evidence="10 11" id="KW-0077">Bacteriochlorophyll biosynthesis</keyword>
<dbReference type="GO" id="GO:0046872">
    <property type="term" value="F:metal ion binding"/>
    <property type="evidence" value="ECO:0007669"/>
    <property type="project" value="UniProtKB-KW"/>
</dbReference>
<keyword evidence="7 11" id="KW-0408">Iron</keyword>
<evidence type="ECO:0000256" key="1">
    <source>
        <dbReference type="ARBA" id="ARBA00022485"/>
    </source>
</evidence>
<feature type="region of interest" description="Disordered" evidence="12">
    <location>
        <begin position="429"/>
        <end position="466"/>
    </location>
</feature>
<dbReference type="EC" id="1.3.7.7" evidence="11"/>
<evidence type="ECO:0000256" key="7">
    <source>
        <dbReference type="ARBA" id="ARBA00023004"/>
    </source>
</evidence>
<dbReference type="PATRIC" id="fig|1317121.7.peg.2930"/>
<dbReference type="Gene3D" id="1.10.8.550">
    <property type="entry name" value="Proto-chlorophyllide reductase 57 kD subunit B"/>
    <property type="match status" value="1"/>
</dbReference>
<comment type="similarity">
    <text evidence="11">Belongs to the ChlB/BchB/BchZ family.</text>
</comment>
<dbReference type="PANTHER" id="PTHR33712:SF7">
    <property type="entry name" value="LIGHT-INDEPENDENT PROTOCHLOROPHYLLIDE REDUCTASE SUBUNIT B"/>
    <property type="match status" value="1"/>
</dbReference>
<evidence type="ECO:0000256" key="5">
    <source>
        <dbReference type="ARBA" id="ARBA00022840"/>
    </source>
</evidence>
<gene>
    <name evidence="11" type="primary">bchB</name>
    <name evidence="15" type="ORF">ATO11_11260</name>
</gene>
<evidence type="ECO:0000313" key="16">
    <source>
        <dbReference type="Proteomes" id="UP000036938"/>
    </source>
</evidence>
<dbReference type="InterPro" id="IPR050152">
    <property type="entry name" value="ChlB/BchB/BchZ"/>
</dbReference>
<dbReference type="Gene3D" id="1.20.89.20">
    <property type="match status" value="1"/>
</dbReference>
<dbReference type="InterPro" id="IPR013580">
    <property type="entry name" value="LI-POR_suB-like_C"/>
</dbReference>
<dbReference type="Gene3D" id="3.40.50.1980">
    <property type="entry name" value="Nitrogenase molybdenum iron protein domain"/>
    <property type="match status" value="3"/>
</dbReference>
<dbReference type="InterPro" id="IPR000510">
    <property type="entry name" value="Nase/OxRdtase_comp1"/>
</dbReference>
<sequence length="520" mass="57042">MKLTVWTYEGPPHVGAMRVATAMKGLHYVLHAPQGDTYADLLFTMIERRNHRPPVTYTTFQARDLGSDTANLFKTAAQEAYDRFLPEAMIVGASCTAELIQDDPGGMAETMGLPVPVIPLELPSYQRKENFGADETLFQIVRALARPCEKTARPSVNLIGPTGLGFRHRDDITEITALLDDMGVDVNVAAPYGASPSDLTRLGAAHANVLMYPETGEAACRWMERELSLPFTKVVPIGVGATHDFVRELAGLLGITPRLNESRLRLPWYSASVDSTYLTGKRVFIFGDGTHAMAMARVARDEMGFEVVGLGCYNREMARPLRAMARDYGVEALITDDYLEVERAIEAAAPEMILGTQMERHTAKRLGIPCAVISAPVHVQDFPARYSPVMGLEGANVLFDTLVHPLVMGLEEHLLTMFREDFEFHDAAGPSHHGGHAPLAVGGSEGPAPHTPRGISEPEKIEPAPGGEVIWLTDAERELRKVPFFVRGKARRNTEAFAAERGVAEISVETLYEAKAHYAR</sequence>
<keyword evidence="2 11" id="KW-0602">Photosynthesis</keyword>
<feature type="domain" description="Light-independent protochlorophyllide reductase subunit B-like C-terminal" evidence="14">
    <location>
        <begin position="471"/>
        <end position="515"/>
    </location>
</feature>
<dbReference type="GO" id="GO:0051539">
    <property type="term" value="F:4 iron, 4 sulfur cluster binding"/>
    <property type="evidence" value="ECO:0007669"/>
    <property type="project" value="UniProtKB-UniRule"/>
</dbReference>
<evidence type="ECO:0000313" key="15">
    <source>
        <dbReference type="EMBL" id="KNG93750.1"/>
    </source>
</evidence>
<keyword evidence="9 11" id="KW-0149">Chlorophyll biosynthesis</keyword>
<dbReference type="RefSeq" id="WP_050530951.1">
    <property type="nucleotide sequence ID" value="NZ_AQQZ01000004.1"/>
</dbReference>
<dbReference type="GO" id="GO:0019685">
    <property type="term" value="P:photosynthesis, dark reaction"/>
    <property type="evidence" value="ECO:0007669"/>
    <property type="project" value="InterPro"/>
</dbReference>
<dbReference type="NCBIfam" id="TIGR01278">
    <property type="entry name" value="DPOR_BchB"/>
    <property type="match status" value="1"/>
</dbReference>
<dbReference type="Proteomes" id="UP000036938">
    <property type="component" value="Unassembled WGS sequence"/>
</dbReference>
<reference evidence="15 16" key="1">
    <citation type="journal article" date="2015" name="Int. J. Syst. Evol. Microbiol.">
        <title>Aestuariivita atlantica sp. nov., isolated from deep sea sediment of the Atlantic Ocean.</title>
        <authorList>
            <person name="Li G."/>
            <person name="Lai Q."/>
            <person name="Du Y."/>
            <person name="Liu X."/>
            <person name="Sun F."/>
            <person name="Shao Z."/>
        </authorList>
    </citation>
    <scope>NUCLEOTIDE SEQUENCE [LARGE SCALE GENOMIC DNA]</scope>
    <source>
        <strain evidence="15 16">22II-S11-z3</strain>
    </source>
</reference>
<evidence type="ECO:0000256" key="2">
    <source>
        <dbReference type="ARBA" id="ARBA00022531"/>
    </source>
</evidence>
<feature type="active site" description="Proton donor" evidence="11">
    <location>
        <position position="274"/>
    </location>
</feature>
<dbReference type="GO" id="GO:0016730">
    <property type="term" value="F:oxidoreductase activity, acting on iron-sulfur proteins as donors"/>
    <property type="evidence" value="ECO:0007669"/>
    <property type="project" value="InterPro"/>
</dbReference>
<dbReference type="Pfam" id="PF08369">
    <property type="entry name" value="PCP_red"/>
    <property type="match status" value="1"/>
</dbReference>
<evidence type="ECO:0000259" key="14">
    <source>
        <dbReference type="Pfam" id="PF08369"/>
    </source>
</evidence>
<keyword evidence="3 11" id="KW-0479">Metal-binding</keyword>
<dbReference type="InterPro" id="IPR005969">
    <property type="entry name" value="Protochl_reductB"/>
</dbReference>
<keyword evidence="1 11" id="KW-0004">4Fe-4S</keyword>
<dbReference type="PIRSF" id="PIRSF000163">
    <property type="entry name" value="PCP_ChlB"/>
    <property type="match status" value="1"/>
</dbReference>
<evidence type="ECO:0000256" key="12">
    <source>
        <dbReference type="SAM" id="MobiDB-lite"/>
    </source>
</evidence>
<evidence type="ECO:0000256" key="9">
    <source>
        <dbReference type="ARBA" id="ARBA00023171"/>
    </source>
</evidence>
<dbReference type="GO" id="GO:0005524">
    <property type="term" value="F:ATP binding"/>
    <property type="evidence" value="ECO:0007669"/>
    <property type="project" value="UniProtKB-UniRule"/>
</dbReference>
<evidence type="ECO:0000256" key="6">
    <source>
        <dbReference type="ARBA" id="ARBA00023002"/>
    </source>
</evidence>
<keyword evidence="4 11" id="KW-0547">Nucleotide-binding</keyword>
<feature type="domain" description="Nitrogenase/oxidoreductase component 1" evidence="13">
    <location>
        <begin position="12"/>
        <end position="406"/>
    </location>
</feature>
<dbReference type="OrthoDB" id="5717231at2"/>
<dbReference type="GO" id="GO:0016636">
    <property type="term" value="F:oxidoreductase activity, acting on the CH-CH group of donors, iron-sulfur protein as acceptor"/>
    <property type="evidence" value="ECO:0007669"/>
    <property type="project" value="UniProtKB-UniRule"/>
</dbReference>
<keyword evidence="5 11" id="KW-0067">ATP-binding</keyword>
<dbReference type="GO" id="GO:0036070">
    <property type="term" value="P:light-independent bacteriochlorophyll biosynthetic process"/>
    <property type="evidence" value="ECO:0007669"/>
    <property type="project" value="UniProtKB-UniRule"/>
</dbReference>
<keyword evidence="6 11" id="KW-0560">Oxidoreductase</keyword>
<proteinExistence type="inferred from homology"/>
<dbReference type="InterPro" id="IPR042298">
    <property type="entry name" value="P-CP_red_C"/>
</dbReference>
<dbReference type="SUPFAM" id="SSF53807">
    <property type="entry name" value="Helical backbone' metal receptor"/>
    <property type="match status" value="1"/>
</dbReference>
<evidence type="ECO:0000256" key="8">
    <source>
        <dbReference type="ARBA" id="ARBA00023014"/>
    </source>
</evidence>
<dbReference type="HAMAP" id="MF_00353">
    <property type="entry name" value="ChlB_BchB"/>
    <property type="match status" value="1"/>
</dbReference>
<evidence type="ECO:0000259" key="13">
    <source>
        <dbReference type="Pfam" id="PF00148"/>
    </source>
</evidence>
<feature type="binding site" evidence="11">
    <location>
        <begin position="409"/>
        <end position="410"/>
    </location>
    <ligand>
        <name>substrate</name>
    </ligand>
</feature>